<evidence type="ECO:0000256" key="4">
    <source>
        <dbReference type="ARBA" id="ARBA00022701"/>
    </source>
</evidence>
<dbReference type="OrthoDB" id="10063560at2759"/>
<keyword evidence="3" id="KW-0963">Cytoplasm</keyword>
<dbReference type="GO" id="GO:0030864">
    <property type="term" value="C:cortical actin cytoskeleton"/>
    <property type="evidence" value="ECO:0000318"/>
    <property type="project" value="GO_Central"/>
</dbReference>
<dbReference type="GO" id="GO:0007015">
    <property type="term" value="P:actin filament organization"/>
    <property type="evidence" value="ECO:0000318"/>
    <property type="project" value="GO_Central"/>
</dbReference>
<dbReference type="GO" id="GO:0005874">
    <property type="term" value="C:microtubule"/>
    <property type="evidence" value="ECO:0007669"/>
    <property type="project" value="UniProtKB-KW"/>
</dbReference>
<feature type="domain" description="ASD2" evidence="11">
    <location>
        <begin position="1170"/>
        <end position="1443"/>
    </location>
</feature>
<evidence type="ECO:0000256" key="9">
    <source>
        <dbReference type="SAM" id="MobiDB-lite"/>
    </source>
</evidence>
<dbReference type="GO" id="GO:0016324">
    <property type="term" value="C:apical plasma membrane"/>
    <property type="evidence" value="ECO:0000318"/>
    <property type="project" value="GO_Central"/>
</dbReference>
<evidence type="ECO:0000256" key="1">
    <source>
        <dbReference type="ARBA" id="ARBA00004245"/>
    </source>
</evidence>
<dbReference type="GeneID" id="108713268"/>
<comment type="subcellular location">
    <subcellularLocation>
        <location evidence="1">Cytoplasm</location>
        <location evidence="1">Cytoskeleton</location>
    </subcellularLocation>
</comment>
<evidence type="ECO:0000313" key="13">
    <source>
        <dbReference type="RefSeq" id="XP_041444666.1"/>
    </source>
</evidence>
<protein>
    <submittedName>
        <fullName evidence="13 14">Protein Shroom1-like isoform X1</fullName>
    </submittedName>
</protein>
<dbReference type="RefSeq" id="XP_041444666.1">
    <property type="nucleotide sequence ID" value="XM_041588732.1"/>
</dbReference>
<dbReference type="PANTHER" id="PTHR15012:SF37">
    <property type="entry name" value="PROTEIN SHROOM1"/>
    <property type="match status" value="1"/>
</dbReference>
<dbReference type="InterPro" id="IPR014799">
    <property type="entry name" value="ASD2_dom"/>
</dbReference>
<dbReference type="GO" id="GO:0005912">
    <property type="term" value="C:adherens junction"/>
    <property type="evidence" value="ECO:0000318"/>
    <property type="project" value="GO_Central"/>
</dbReference>
<dbReference type="RefSeq" id="XP_041444668.1">
    <property type="nucleotide sequence ID" value="XM_041588734.1"/>
</dbReference>
<name>A0A8J1MSB9_XENLA</name>
<dbReference type="Pfam" id="PF08688">
    <property type="entry name" value="ASD1"/>
    <property type="match status" value="1"/>
</dbReference>
<reference evidence="12" key="1">
    <citation type="submission" date="2024-06" db="UniProtKB">
        <authorList>
            <consortium name="RefSeq"/>
        </authorList>
    </citation>
    <scope>NUCLEOTIDE SEQUENCE [LARGE SCALE GENOMIC DNA]</scope>
    <source>
        <strain evidence="12">J_2021</strain>
    </source>
</reference>
<evidence type="ECO:0000259" key="11">
    <source>
        <dbReference type="PROSITE" id="PS51307"/>
    </source>
</evidence>
<evidence type="ECO:0000313" key="12">
    <source>
        <dbReference type="Proteomes" id="UP000186698"/>
    </source>
</evidence>
<dbReference type="InterPro" id="IPR014800">
    <property type="entry name" value="ASD1_dom"/>
</dbReference>
<dbReference type="CTD" id="108713268"/>
<keyword evidence="12" id="KW-1185">Reference proteome</keyword>
<evidence type="ECO:0000313" key="15">
    <source>
        <dbReference type="RefSeq" id="XP_041444668.1"/>
    </source>
</evidence>
<organism evidence="12 14">
    <name type="scientific">Xenopus laevis</name>
    <name type="common">African clawed frog</name>
    <dbReference type="NCBI Taxonomy" id="8355"/>
    <lineage>
        <taxon>Eukaryota</taxon>
        <taxon>Metazoa</taxon>
        <taxon>Chordata</taxon>
        <taxon>Craniata</taxon>
        <taxon>Vertebrata</taxon>
        <taxon>Euteleostomi</taxon>
        <taxon>Amphibia</taxon>
        <taxon>Batrachia</taxon>
        <taxon>Anura</taxon>
        <taxon>Pipoidea</taxon>
        <taxon>Pipidae</taxon>
        <taxon>Xenopodinae</taxon>
        <taxon>Xenopus</taxon>
        <taxon>Xenopus</taxon>
    </lineage>
</organism>
<keyword evidence="8" id="KW-0175">Coiled coil</keyword>
<feature type="domain" description="ASD1" evidence="10">
    <location>
        <begin position="524"/>
        <end position="626"/>
    </location>
</feature>
<dbReference type="RefSeq" id="XP_041444667.1">
    <property type="nucleotide sequence ID" value="XM_041588733.1"/>
</dbReference>
<feature type="region of interest" description="Disordered" evidence="9">
    <location>
        <begin position="915"/>
        <end position="936"/>
    </location>
</feature>
<comment type="similarity">
    <text evidence="2">Belongs to the shroom family.</text>
</comment>
<feature type="region of interest" description="Disordered" evidence="9">
    <location>
        <begin position="1124"/>
        <end position="1167"/>
    </location>
</feature>
<evidence type="ECO:0000313" key="16">
    <source>
        <dbReference type="RefSeq" id="XP_041444669.1"/>
    </source>
</evidence>
<evidence type="ECO:0000256" key="6">
    <source>
        <dbReference type="ARBA" id="ARBA00023212"/>
    </source>
</evidence>
<evidence type="ECO:0000256" key="7">
    <source>
        <dbReference type="PROSITE-ProRule" id="PRU00637"/>
    </source>
</evidence>
<evidence type="ECO:0000313" key="14">
    <source>
        <dbReference type="RefSeq" id="XP_041444667.1"/>
    </source>
</evidence>
<feature type="compositionally biased region" description="Basic and acidic residues" evidence="9">
    <location>
        <begin position="1136"/>
        <end position="1167"/>
    </location>
</feature>
<dbReference type="InterPro" id="IPR027685">
    <property type="entry name" value="Shroom_fam"/>
</dbReference>
<feature type="coiled-coil region" evidence="8">
    <location>
        <begin position="1360"/>
        <end position="1390"/>
    </location>
</feature>
<feature type="compositionally biased region" description="Polar residues" evidence="9">
    <location>
        <begin position="915"/>
        <end position="930"/>
    </location>
</feature>
<dbReference type="GO" id="GO:0043296">
    <property type="term" value="C:apical junction complex"/>
    <property type="evidence" value="ECO:0000318"/>
    <property type="project" value="GO_Central"/>
</dbReference>
<reference evidence="13 14" key="2">
    <citation type="submission" date="2025-04" db="UniProtKB">
        <authorList>
            <consortium name="RefSeq"/>
        </authorList>
    </citation>
    <scope>IDENTIFICATION</scope>
    <source>
        <strain evidence="12 13">J_2021</strain>
        <tissue evidence="13 14">Erythrocytes</tissue>
    </source>
</reference>
<sequence>MSSFGSAIERWNIKSTGVVSGLGHSERILPVRSITLVDSAYSSFSGNLYIPEYQNSFQPDSCHFNDEQLSYMDVEYVRAIYNPSVVDQDGVYHDILSEHGCSEVALSGRTGSTFSCDNTSHVHRTSPAKLDNCVSNMSTDQVSMKCIYEDPLNMKDRHNHPNNSVFVPNHKAYGHQQNSPTEINILQEKENQMYNQSNYMEIKDNYFGRCFDVIRADGEIGTQDSCTQNSPYCSDEYRITQYAGTNRMSKEHFKGNDLQKTNEENTEGDGPYLTKDGQFVHGQYLSDVSFKNIRPSHKTSVSGKIGACAKKGNRWIMKPGKETHCSNSEGTIKDTEYDDHEQNIRKSRLGTRASQTLYYESNEDVSCPRLKAMNSMNDVLEVNNAPSFQKDATVKSIPLLSQQLQQEKPKSHPLSDLNCEKITKATTPMLYHLAGGRHSAFIAALNNTNAAKQEKLKLESKTFDKMNKISILQQTEPRPDNHKLPKNKSLTQLADLHDSVEGGNSGNLNSLAEECLMNDYIEKLKVAQKKVLRETSFKRKDLQMSLPCRFKLNPPKRPTIDHFRSYSSSSANEESRFLQTKSSVDSSYKKDDTEKVAVPRIGGRKRITKEQKKLCYSEPEKLDHLGIQKSNFAWKEEPTISNKREMSDSDITANRIKYLESKERTTSSSSLSKTELKQIQHNALVEYMERKTNQRPNSNPQVQMEKTPGLLNYNEWNIYSSETGSVDASQKYLRRRSAGASSSYDATVTWNDRFRKISPLGRSAAEQTAGLQFRTFSDQRTFDGSQETLEGSSPSLSQKTSTSTHHEQVLYVNIEFLPSTLSKSHIHNDRVNYLCSSDNRLTIPGDSTSAESGIICVSKSRGKSMEEIGTTDIVKLAELSHSSDQLYHIKRSVISSRLENTRTAAASHQDKLLASTQNETGNLTRQTHQESVLGPRRSDLANLEQEAHSWPLKASAVSSDRDNSCSSSPSAKVQPWASEPLQCLETEDEVFTRASIVRNEESSSSAFSYLHNTGKPVSEGEATALSFSFLPEQGHLEHLIVSESATSSEAGVHVLDDAAEKDMITQHPETSKVDKPLDLTADNREVEGDGELMQPECIDSSQQLELSSLPSSQVNIMQTAEPYLGHDINSGNEDTMEQKTEDLEQKSKNPEEEDDLPKVKLKSPEDERREELVKEIVAKDKSLMNCLQPVSVRESAINIMKSLFPMDFTAVEKSRTRGLLGKDNRETLRKNNSDLESISKFPSKITTLLQKSCVQRPDGESLDDITLKKMELLSNIGSKLEDLCEQREYLLSDICKNTTNGNNMQTIVKELCKPNEFERYMMFIGDLEKVVSLLFSLSARLTRVENALSKVDENTDAEEMQSLKERHNLLSSQREDAKDLKANLDRREQVVTGILVKYLNEEQLQDYKHFVRLKTSLLIEQKNLEEKIKLYEEQFESIQNSIPP</sequence>
<feature type="coiled-coil region" evidence="8">
    <location>
        <begin position="1414"/>
        <end position="1441"/>
    </location>
</feature>
<evidence type="ECO:0000256" key="2">
    <source>
        <dbReference type="ARBA" id="ARBA00006469"/>
    </source>
</evidence>
<dbReference type="Gene3D" id="6.10.250.3120">
    <property type="match status" value="1"/>
</dbReference>
<dbReference type="Proteomes" id="UP000186698">
    <property type="component" value="Chromosome 3S"/>
</dbReference>
<evidence type="ECO:0000256" key="8">
    <source>
        <dbReference type="SAM" id="Coils"/>
    </source>
</evidence>
<dbReference type="GO" id="GO:0051015">
    <property type="term" value="F:actin filament binding"/>
    <property type="evidence" value="ECO:0000318"/>
    <property type="project" value="GO_Central"/>
</dbReference>
<dbReference type="PROSITE" id="PS51307">
    <property type="entry name" value="ASD2"/>
    <property type="match status" value="1"/>
</dbReference>
<proteinExistence type="inferred from homology"/>
<dbReference type="RefSeq" id="XP_041444669.1">
    <property type="nucleotide sequence ID" value="XM_041588735.1"/>
</dbReference>
<keyword evidence="6" id="KW-0206">Cytoskeleton</keyword>
<keyword evidence="4" id="KW-0493">Microtubule</keyword>
<feature type="region of interest" description="Disordered" evidence="9">
    <location>
        <begin position="952"/>
        <end position="979"/>
    </location>
</feature>
<evidence type="ECO:0000259" key="10">
    <source>
        <dbReference type="PROSITE" id="PS51306"/>
    </source>
</evidence>
<dbReference type="KEGG" id="xla:108713268"/>
<keyword evidence="5 7" id="KW-0009">Actin-binding</keyword>
<dbReference type="PANTHER" id="PTHR15012">
    <property type="entry name" value="APICAL PROTEIN/SHROOM-RELATED"/>
    <property type="match status" value="1"/>
</dbReference>
<gene>
    <name evidence="13 14 15 16" type="primary">LOC108713268</name>
</gene>
<dbReference type="PROSITE" id="PS51306">
    <property type="entry name" value="ASD1"/>
    <property type="match status" value="1"/>
</dbReference>
<evidence type="ECO:0000256" key="3">
    <source>
        <dbReference type="ARBA" id="ARBA00022490"/>
    </source>
</evidence>
<accession>A0A8J1MSB9</accession>
<evidence type="ECO:0000256" key="5">
    <source>
        <dbReference type="ARBA" id="ARBA00023203"/>
    </source>
</evidence>
<dbReference type="Pfam" id="PF08687">
    <property type="entry name" value="ASD2"/>
    <property type="match status" value="1"/>
</dbReference>